<dbReference type="GO" id="GO:0030425">
    <property type="term" value="C:dendrite"/>
    <property type="evidence" value="ECO:0007669"/>
    <property type="project" value="TreeGrafter"/>
</dbReference>
<accession>H3BYK9</accession>
<evidence type="ECO:0000256" key="8">
    <source>
        <dbReference type="ARBA" id="ARBA00023170"/>
    </source>
</evidence>
<dbReference type="GO" id="GO:0005524">
    <property type="term" value="F:ATP binding"/>
    <property type="evidence" value="ECO:0007669"/>
    <property type="project" value="UniProtKB-KW"/>
</dbReference>
<keyword evidence="7" id="KW-0472">Membrane</keyword>
<dbReference type="GO" id="GO:0005886">
    <property type="term" value="C:plasma membrane"/>
    <property type="evidence" value="ECO:0007669"/>
    <property type="project" value="TreeGrafter"/>
</dbReference>
<dbReference type="Ensembl" id="ENSTNIT00000003032.1">
    <property type="protein sequence ID" value="ENSTNIP00000001075.1"/>
    <property type="gene ID" value="ENSTNIG00000000242.1"/>
</dbReference>
<keyword evidence="8" id="KW-0675">Receptor</keyword>
<protein>
    <recommendedName>
        <fullName evidence="9">Fibronectin type-III domain-containing protein</fullName>
    </recommendedName>
</protein>
<dbReference type="InterPro" id="IPR013783">
    <property type="entry name" value="Ig-like_fold"/>
</dbReference>
<dbReference type="PROSITE" id="PS50853">
    <property type="entry name" value="FN3"/>
    <property type="match status" value="1"/>
</dbReference>
<reference evidence="10" key="2">
    <citation type="submission" date="2025-08" db="UniProtKB">
        <authorList>
            <consortium name="Ensembl"/>
        </authorList>
    </citation>
    <scope>IDENTIFICATION</scope>
</reference>
<dbReference type="Gene3D" id="2.60.40.10">
    <property type="entry name" value="Immunoglobulins"/>
    <property type="match status" value="1"/>
</dbReference>
<keyword evidence="4" id="KW-0547">Nucleotide-binding</keyword>
<evidence type="ECO:0000256" key="4">
    <source>
        <dbReference type="ARBA" id="ARBA00022741"/>
    </source>
</evidence>
<evidence type="ECO:0000313" key="10">
    <source>
        <dbReference type="Ensembl" id="ENSTNIP00000001075.1"/>
    </source>
</evidence>
<keyword evidence="11" id="KW-1185">Reference proteome</keyword>
<reference evidence="10" key="3">
    <citation type="submission" date="2025-09" db="UniProtKB">
        <authorList>
            <consortium name="Ensembl"/>
        </authorList>
    </citation>
    <scope>IDENTIFICATION</scope>
</reference>
<dbReference type="STRING" id="99883.ENSTNIP00000001075"/>
<dbReference type="InterPro" id="IPR036116">
    <property type="entry name" value="FN3_sf"/>
</dbReference>
<dbReference type="Proteomes" id="UP000007303">
    <property type="component" value="Unassembled WGS sequence"/>
</dbReference>
<name>H3BYK9_TETNG</name>
<dbReference type="GO" id="GO:0007411">
    <property type="term" value="P:axon guidance"/>
    <property type="evidence" value="ECO:0007669"/>
    <property type="project" value="TreeGrafter"/>
</dbReference>
<dbReference type="SUPFAM" id="SSF49265">
    <property type="entry name" value="Fibronectin type III"/>
    <property type="match status" value="1"/>
</dbReference>
<organism evidence="10 11">
    <name type="scientific">Tetraodon nigroviridis</name>
    <name type="common">Spotted green pufferfish</name>
    <name type="synonym">Chelonodon nigroviridis</name>
    <dbReference type="NCBI Taxonomy" id="99883"/>
    <lineage>
        <taxon>Eukaryota</taxon>
        <taxon>Metazoa</taxon>
        <taxon>Chordata</taxon>
        <taxon>Craniata</taxon>
        <taxon>Vertebrata</taxon>
        <taxon>Euteleostomi</taxon>
        <taxon>Actinopterygii</taxon>
        <taxon>Neopterygii</taxon>
        <taxon>Teleostei</taxon>
        <taxon>Neoteleostei</taxon>
        <taxon>Acanthomorphata</taxon>
        <taxon>Eupercaria</taxon>
        <taxon>Tetraodontiformes</taxon>
        <taxon>Tetradontoidea</taxon>
        <taxon>Tetraodontidae</taxon>
        <taxon>Tetraodon</taxon>
    </lineage>
</organism>
<dbReference type="PANTHER" id="PTHR46877:SF14">
    <property type="entry name" value="RECEPTOR PROTEIN-TYROSINE KINASE"/>
    <property type="match status" value="1"/>
</dbReference>
<proteinExistence type="predicted"/>
<keyword evidence="5" id="KW-0067">ATP-binding</keyword>
<dbReference type="FunFam" id="2.10.50.10:FF:000001">
    <property type="entry name" value="Ephrin type-A receptor 5"/>
    <property type="match status" value="1"/>
</dbReference>
<evidence type="ECO:0000259" key="9">
    <source>
        <dbReference type="PROSITE" id="PS50853"/>
    </source>
</evidence>
<dbReference type="GO" id="GO:0005005">
    <property type="term" value="F:transmembrane-ephrin receptor activity"/>
    <property type="evidence" value="ECO:0007669"/>
    <property type="project" value="TreeGrafter"/>
</dbReference>
<evidence type="ECO:0000256" key="3">
    <source>
        <dbReference type="ARBA" id="ARBA00022737"/>
    </source>
</evidence>
<dbReference type="AlphaFoldDB" id="H3BYK9"/>
<dbReference type="HOGENOM" id="CLU_2391798_0_0_1"/>
<evidence type="ECO:0000256" key="1">
    <source>
        <dbReference type="ARBA" id="ARBA00004167"/>
    </source>
</evidence>
<evidence type="ECO:0000256" key="6">
    <source>
        <dbReference type="ARBA" id="ARBA00022989"/>
    </source>
</evidence>
<dbReference type="Gene3D" id="2.10.50.10">
    <property type="entry name" value="Tumor Necrosis Factor Receptor, subunit A, domain 2"/>
    <property type="match status" value="1"/>
</dbReference>
<dbReference type="GeneTree" id="ENSGT00940000160057"/>
<evidence type="ECO:0000313" key="11">
    <source>
        <dbReference type="Proteomes" id="UP000007303"/>
    </source>
</evidence>
<keyword evidence="6" id="KW-1133">Transmembrane helix</keyword>
<dbReference type="InParanoid" id="H3BYK9"/>
<dbReference type="OMA" id="CPCSPRY"/>
<dbReference type="PANTHER" id="PTHR46877">
    <property type="entry name" value="EPH RECEPTOR A5"/>
    <property type="match status" value="1"/>
</dbReference>
<dbReference type="InterPro" id="IPR050449">
    <property type="entry name" value="Ephrin_rcpt_TKs"/>
</dbReference>
<sequence>CPSGHFKVGSGPGGCEPCPASSNTLVPGSAYCPCSPRYYRADADPAHAACTRPPSAPRSIVSQLNDTSVTLEWSEPLDRGGRSDLTYRLLCSVC</sequence>
<evidence type="ECO:0000256" key="5">
    <source>
        <dbReference type="ARBA" id="ARBA00022840"/>
    </source>
</evidence>
<dbReference type="CDD" id="cd00063">
    <property type="entry name" value="FN3"/>
    <property type="match status" value="1"/>
</dbReference>
<reference evidence="11" key="1">
    <citation type="journal article" date="2004" name="Nature">
        <title>Genome duplication in the teleost fish Tetraodon nigroviridis reveals the early vertebrate proto-karyotype.</title>
        <authorList>
            <person name="Jaillon O."/>
            <person name="Aury J.-M."/>
            <person name="Brunet F."/>
            <person name="Petit J.-L."/>
            <person name="Stange-Thomann N."/>
            <person name="Mauceli E."/>
            <person name="Bouneau L."/>
            <person name="Fischer C."/>
            <person name="Ozouf-Costaz C."/>
            <person name="Bernot A."/>
            <person name="Nicaud S."/>
            <person name="Jaffe D."/>
            <person name="Fisher S."/>
            <person name="Lutfalla G."/>
            <person name="Dossat C."/>
            <person name="Segurens B."/>
            <person name="Dasilva C."/>
            <person name="Salanoubat M."/>
            <person name="Levy M."/>
            <person name="Boudet N."/>
            <person name="Castellano S."/>
            <person name="Anthouard V."/>
            <person name="Jubin C."/>
            <person name="Castelli V."/>
            <person name="Katinka M."/>
            <person name="Vacherie B."/>
            <person name="Biemont C."/>
            <person name="Skalli Z."/>
            <person name="Cattolico L."/>
            <person name="Poulain J."/>
            <person name="De Berardinis V."/>
            <person name="Cruaud C."/>
            <person name="Duprat S."/>
            <person name="Brottier P."/>
            <person name="Coutanceau J.-P."/>
            <person name="Gouzy J."/>
            <person name="Parra G."/>
            <person name="Lardier G."/>
            <person name="Chapple C."/>
            <person name="McKernan K.J."/>
            <person name="McEwan P."/>
            <person name="Bosak S."/>
            <person name="Kellis M."/>
            <person name="Volff J.-N."/>
            <person name="Guigo R."/>
            <person name="Zody M.C."/>
            <person name="Mesirov J."/>
            <person name="Lindblad-Toh K."/>
            <person name="Birren B."/>
            <person name="Nusbaum C."/>
            <person name="Kahn D."/>
            <person name="Robinson-Rechavi M."/>
            <person name="Laudet V."/>
            <person name="Schachter V."/>
            <person name="Quetier F."/>
            <person name="Saurin W."/>
            <person name="Scarpelli C."/>
            <person name="Wincker P."/>
            <person name="Lander E.S."/>
            <person name="Weissenbach J."/>
            <person name="Roest Crollius H."/>
        </authorList>
    </citation>
    <scope>NUCLEOTIDE SEQUENCE [LARGE SCALE GENOMIC DNA]</scope>
</reference>
<dbReference type="InterPro" id="IPR003961">
    <property type="entry name" value="FN3_dom"/>
</dbReference>
<keyword evidence="2" id="KW-0812">Transmembrane</keyword>
<keyword evidence="3" id="KW-0677">Repeat</keyword>
<feature type="domain" description="Fibronectin type-III" evidence="9">
    <location>
        <begin position="53"/>
        <end position="94"/>
    </location>
</feature>
<evidence type="ECO:0000256" key="7">
    <source>
        <dbReference type="ARBA" id="ARBA00023136"/>
    </source>
</evidence>
<evidence type="ECO:0000256" key="2">
    <source>
        <dbReference type="ARBA" id="ARBA00022692"/>
    </source>
</evidence>
<comment type="subcellular location">
    <subcellularLocation>
        <location evidence="1">Membrane</location>
        <topology evidence="1">Single-pass membrane protein</topology>
    </subcellularLocation>
</comment>